<protein>
    <recommendedName>
        <fullName evidence="1">DUF6968 domain-containing protein</fullName>
    </recommendedName>
</protein>
<gene>
    <name evidence="2" type="ORF">HDF09_001054</name>
</gene>
<evidence type="ECO:0000259" key="1">
    <source>
        <dbReference type="Pfam" id="PF22302"/>
    </source>
</evidence>
<name>A0A7W8IFS4_9BACT</name>
<sequence length="99" mass="10865">MKSEPIGLRTFTCLANETTHEVLTVLYAPIEADGAYGCRFTVEGPTINLVEDITIFGQDGFQAIQLALFILRSTLITTSETSNWQWLGQDELGLPTVAT</sequence>
<accession>A0A7W8IFS4</accession>
<comment type="caution">
    <text evidence="2">The sequence shown here is derived from an EMBL/GenBank/DDBJ whole genome shotgun (WGS) entry which is preliminary data.</text>
</comment>
<feature type="domain" description="DUF6968" evidence="1">
    <location>
        <begin position="9"/>
        <end position="95"/>
    </location>
</feature>
<keyword evidence="3" id="KW-1185">Reference proteome</keyword>
<dbReference type="EMBL" id="JACHDY010000001">
    <property type="protein sequence ID" value="MBB5316404.1"/>
    <property type="molecule type" value="Genomic_DNA"/>
</dbReference>
<dbReference type="Proteomes" id="UP000568106">
    <property type="component" value="Unassembled WGS sequence"/>
</dbReference>
<dbReference type="Pfam" id="PF22302">
    <property type="entry name" value="DUF6968"/>
    <property type="match status" value="1"/>
</dbReference>
<dbReference type="AlphaFoldDB" id="A0A7W8IFS4"/>
<dbReference type="InterPro" id="IPR054241">
    <property type="entry name" value="DUF6968"/>
</dbReference>
<organism evidence="2 3">
    <name type="scientific">Tunturiibacter empetritectus</name>
    <dbReference type="NCBI Taxonomy" id="3069691"/>
    <lineage>
        <taxon>Bacteria</taxon>
        <taxon>Pseudomonadati</taxon>
        <taxon>Acidobacteriota</taxon>
        <taxon>Terriglobia</taxon>
        <taxon>Terriglobales</taxon>
        <taxon>Acidobacteriaceae</taxon>
        <taxon>Tunturiibacter</taxon>
    </lineage>
</organism>
<evidence type="ECO:0000313" key="3">
    <source>
        <dbReference type="Proteomes" id="UP000568106"/>
    </source>
</evidence>
<reference evidence="2" key="1">
    <citation type="submission" date="2020-08" db="EMBL/GenBank/DDBJ databases">
        <title>Genomic Encyclopedia of Type Strains, Phase IV (KMG-V): Genome sequencing to study the core and pangenomes of soil and plant-associated prokaryotes.</title>
        <authorList>
            <person name="Whitman W."/>
        </authorList>
    </citation>
    <scope>NUCLEOTIDE SEQUENCE [LARGE SCALE GENOMIC DNA]</scope>
    <source>
        <strain evidence="2">M8UP27</strain>
    </source>
</reference>
<proteinExistence type="predicted"/>
<evidence type="ECO:0000313" key="2">
    <source>
        <dbReference type="EMBL" id="MBB5316404.1"/>
    </source>
</evidence>